<gene>
    <name evidence="1" type="ORF">DSO57_1020138</name>
</gene>
<accession>A0ACC2UD53</accession>
<evidence type="ECO:0000313" key="2">
    <source>
        <dbReference type="Proteomes" id="UP001165960"/>
    </source>
</evidence>
<evidence type="ECO:0000313" key="1">
    <source>
        <dbReference type="EMBL" id="KAJ9084829.1"/>
    </source>
</evidence>
<protein>
    <submittedName>
        <fullName evidence="1">Uncharacterized protein</fullName>
    </submittedName>
</protein>
<comment type="caution">
    <text evidence="1">The sequence shown here is derived from an EMBL/GenBank/DDBJ whole genome shotgun (WGS) entry which is preliminary data.</text>
</comment>
<proteinExistence type="predicted"/>
<keyword evidence="2" id="KW-1185">Reference proteome</keyword>
<name>A0ACC2UD53_9FUNG</name>
<sequence>MRGGKRIKGERGSEEKDKMINPEQNTALPSQMSAPGSISHHGFTPVVGSDEFLNSELLMMYDNVFMNPMAMDPFQPIPNLPPMPDQFCTEFYEYDRQTYRQAPRKRVKSEEPSESAAPSDQAGDANPPNSAEMRRQIHIQSEQKRRAQIKDGFEELRKHLPNCNNKQVSKAAILSKTVVHLQHLKSTQHVLMGEIERLRLENDQLRNMQALVYPNKLFSMDL</sequence>
<reference evidence="1" key="1">
    <citation type="submission" date="2022-04" db="EMBL/GenBank/DDBJ databases">
        <title>Genome of the entomopathogenic fungus Entomophthora muscae.</title>
        <authorList>
            <person name="Elya C."/>
            <person name="Lovett B.R."/>
            <person name="Lee E."/>
            <person name="Macias A.M."/>
            <person name="Hajek A.E."/>
            <person name="De Bivort B.L."/>
            <person name="Kasson M.T."/>
            <person name="De Fine Licht H.H."/>
            <person name="Stajich J.E."/>
        </authorList>
    </citation>
    <scope>NUCLEOTIDE SEQUENCE</scope>
    <source>
        <strain evidence="1">Berkeley</strain>
    </source>
</reference>
<dbReference type="Proteomes" id="UP001165960">
    <property type="component" value="Unassembled WGS sequence"/>
</dbReference>
<dbReference type="EMBL" id="QTSX02000803">
    <property type="protein sequence ID" value="KAJ9084829.1"/>
    <property type="molecule type" value="Genomic_DNA"/>
</dbReference>
<organism evidence="1 2">
    <name type="scientific">Entomophthora muscae</name>
    <dbReference type="NCBI Taxonomy" id="34485"/>
    <lineage>
        <taxon>Eukaryota</taxon>
        <taxon>Fungi</taxon>
        <taxon>Fungi incertae sedis</taxon>
        <taxon>Zoopagomycota</taxon>
        <taxon>Entomophthoromycotina</taxon>
        <taxon>Entomophthoromycetes</taxon>
        <taxon>Entomophthorales</taxon>
        <taxon>Entomophthoraceae</taxon>
        <taxon>Entomophthora</taxon>
    </lineage>
</organism>